<protein>
    <submittedName>
        <fullName evidence="4">FG-GAP repeat protein</fullName>
    </submittedName>
</protein>
<feature type="region of interest" description="Disordered" evidence="2">
    <location>
        <begin position="20"/>
        <end position="41"/>
    </location>
</feature>
<accession>A0A5C6EH60</accession>
<dbReference type="InterPro" id="IPR013517">
    <property type="entry name" value="FG-GAP"/>
</dbReference>
<dbReference type="Pfam" id="PF07593">
    <property type="entry name" value="UnbV_ASPIC"/>
    <property type="match status" value="1"/>
</dbReference>
<dbReference type="Proteomes" id="UP000317977">
    <property type="component" value="Unassembled WGS sequence"/>
</dbReference>
<evidence type="ECO:0000256" key="2">
    <source>
        <dbReference type="SAM" id="MobiDB-lite"/>
    </source>
</evidence>
<keyword evidence="1" id="KW-0732">Signal</keyword>
<dbReference type="Gene3D" id="1.25.40.10">
    <property type="entry name" value="Tetratricopeptide repeat domain"/>
    <property type="match status" value="1"/>
</dbReference>
<dbReference type="EMBL" id="SJPX01000005">
    <property type="protein sequence ID" value="TWU48332.1"/>
    <property type="molecule type" value="Genomic_DNA"/>
</dbReference>
<dbReference type="InterPro" id="IPR011519">
    <property type="entry name" value="UnbV_ASPIC"/>
</dbReference>
<evidence type="ECO:0000259" key="3">
    <source>
        <dbReference type="Pfam" id="PF07593"/>
    </source>
</evidence>
<evidence type="ECO:0000313" key="5">
    <source>
        <dbReference type="Proteomes" id="UP000317977"/>
    </source>
</evidence>
<comment type="caution">
    <text evidence="4">The sequence shown here is derived from an EMBL/GenBank/DDBJ whole genome shotgun (WGS) entry which is preliminary data.</text>
</comment>
<keyword evidence="5" id="KW-1185">Reference proteome</keyword>
<dbReference type="SUPFAM" id="SSF69318">
    <property type="entry name" value="Integrin alpha N-terminal domain"/>
    <property type="match status" value="1"/>
</dbReference>
<dbReference type="SUPFAM" id="SSF48452">
    <property type="entry name" value="TPR-like"/>
    <property type="match status" value="1"/>
</dbReference>
<name>A0A5C6EH60_9BACT</name>
<dbReference type="PANTHER" id="PTHR16026:SF0">
    <property type="entry name" value="CARTILAGE ACIDIC PROTEIN 1"/>
    <property type="match status" value="1"/>
</dbReference>
<gene>
    <name evidence="4" type="ORF">Poly59_51780</name>
</gene>
<dbReference type="AlphaFoldDB" id="A0A5C6EH60"/>
<organism evidence="4 5">
    <name type="scientific">Rubripirellula reticaptiva</name>
    <dbReference type="NCBI Taxonomy" id="2528013"/>
    <lineage>
        <taxon>Bacteria</taxon>
        <taxon>Pseudomonadati</taxon>
        <taxon>Planctomycetota</taxon>
        <taxon>Planctomycetia</taxon>
        <taxon>Pirellulales</taxon>
        <taxon>Pirellulaceae</taxon>
        <taxon>Rubripirellula</taxon>
    </lineage>
</organism>
<dbReference type="Pfam" id="PF14559">
    <property type="entry name" value="TPR_19"/>
    <property type="match status" value="1"/>
</dbReference>
<dbReference type="Gene3D" id="2.130.10.130">
    <property type="entry name" value="Integrin alpha, N-terminal"/>
    <property type="match status" value="2"/>
</dbReference>
<dbReference type="InterPro" id="IPR027039">
    <property type="entry name" value="Crtac1"/>
</dbReference>
<dbReference type="InterPro" id="IPR011990">
    <property type="entry name" value="TPR-like_helical_dom_sf"/>
</dbReference>
<proteinExistence type="predicted"/>
<reference evidence="4 5" key="1">
    <citation type="submission" date="2019-02" db="EMBL/GenBank/DDBJ databases">
        <title>Deep-cultivation of Planctomycetes and their phenomic and genomic characterization uncovers novel biology.</title>
        <authorList>
            <person name="Wiegand S."/>
            <person name="Jogler M."/>
            <person name="Boedeker C."/>
            <person name="Pinto D."/>
            <person name="Vollmers J."/>
            <person name="Rivas-Marin E."/>
            <person name="Kohn T."/>
            <person name="Peeters S.H."/>
            <person name="Heuer A."/>
            <person name="Rast P."/>
            <person name="Oberbeckmann S."/>
            <person name="Bunk B."/>
            <person name="Jeske O."/>
            <person name="Meyerdierks A."/>
            <person name="Storesund J.E."/>
            <person name="Kallscheuer N."/>
            <person name="Luecker S."/>
            <person name="Lage O.M."/>
            <person name="Pohl T."/>
            <person name="Merkel B.J."/>
            <person name="Hornburger P."/>
            <person name="Mueller R.-W."/>
            <person name="Bruemmer F."/>
            <person name="Labrenz M."/>
            <person name="Spormann A.M."/>
            <person name="Op Den Camp H."/>
            <person name="Overmann J."/>
            <person name="Amann R."/>
            <person name="Jetten M.S.M."/>
            <person name="Mascher T."/>
            <person name="Medema M.H."/>
            <person name="Devos D.P."/>
            <person name="Kaster A.-K."/>
            <person name="Ovreas L."/>
            <person name="Rohde M."/>
            <person name="Galperin M.Y."/>
            <person name="Jogler C."/>
        </authorList>
    </citation>
    <scope>NUCLEOTIDE SEQUENCE [LARGE SCALE GENOMIC DNA]</scope>
    <source>
        <strain evidence="4 5">Poly59</strain>
    </source>
</reference>
<dbReference type="Pfam" id="PF13517">
    <property type="entry name" value="FG-GAP_3"/>
    <property type="match status" value="2"/>
</dbReference>
<sequence length="1026" mass="113129">MTCLWVPILAGCQTESKPVTKTASAKISRPGGVERQEKTTATDGADMASLDVLISKGEASFLKGDFQAAEQHYRTAALMDASRADVLFALAQTKWQLGDTDHAIKLIADIPADDAHWGFAARGQMADWLMQTSQTQKAVVVYRELIEARPDFTPLRHRLVSALNSIGFRAAAAKVLMPLVKEKQASEDELRTLLNLSRPADFAQRQPEPFDETSATVDSMRLTLTRFDRSELRDAADWQQQVIDAAPDNPEAAAWMLWLRAQLMQWDQWTLAMQTLPSGTQDYAMFWLAAGDYEISKDRHESAVRCYLESMRRDDTVVETHQRLTAALLVLGQPDVAQAFDERRFAQTDTIEAGKAIGKQQPDDRVAGEAIVRDMIRFGRMDQAAAWYRVLASRHPESRNEVIESRLRVPLDEPEYEQAKFCGLSAENFALPEWIDEDRKIAVDSFGPPTLLGPKTSDENASPRISRPIAATMVEVAAERGIHFQYRNHSTHRTKFMRIHESLVGGVAAFDFDRDGRIDLYFNQGAGIPPSKPGILPNQLYRNLGSVFELVTDLAATDDRGYSLGVTAGDLNQDGWPDLVVANLGTNRVFINQGDGTFRDEASHNQNRQITETFTTSIGIADVTGDSLPDLVSVRYVTDPKIFQEVEVGPDGVALRFPGPLQFTPAVDSVAVCKPTGERTIVDLGQTKSNGIAMVGEAAQPGLGLMISDFDGKPGAEFFVANDQRPNQLWKFVSPENDGIPVSGESPFTDIAVAMGTALNLHGRATACMGIAWADFDNVNGDDLMVTNWYNEWINAYRSGPVAGFRDDPIRFGLDVLSEKRVGFGIQPIDFDNDGWNDLIIGNGHIEDLSHTGTAFAMPTQLLANQNGHFVDAHPTESATVDATHNDYWSTLHHGRCVITCDFNQDGRMDAVISDLNGPAAVIENQTVTPNHFLQIELVGRSVERDAVATIIQVTSGPTKLRHATATGDGYEGKNETVTHFGLGSASDRVDVTVTWPNGQADEYKQLSVDHRWLITEGDPEAWQLR</sequence>
<evidence type="ECO:0000256" key="1">
    <source>
        <dbReference type="ARBA" id="ARBA00022729"/>
    </source>
</evidence>
<dbReference type="PANTHER" id="PTHR16026">
    <property type="entry name" value="CARTILAGE ACIDIC PROTEIN 1"/>
    <property type="match status" value="1"/>
</dbReference>
<evidence type="ECO:0000313" key="4">
    <source>
        <dbReference type="EMBL" id="TWU48332.1"/>
    </source>
</evidence>
<feature type="domain" description="ASPIC/UnbV" evidence="3">
    <location>
        <begin position="949"/>
        <end position="1013"/>
    </location>
</feature>
<dbReference type="InterPro" id="IPR028994">
    <property type="entry name" value="Integrin_alpha_N"/>
</dbReference>
<dbReference type="RefSeq" id="WP_186776488.1">
    <property type="nucleotide sequence ID" value="NZ_SJPX01000005.1"/>
</dbReference>